<evidence type="ECO:0000313" key="1">
    <source>
        <dbReference type="EMBL" id="MPN27072.1"/>
    </source>
</evidence>
<gene>
    <name evidence="1" type="ORF">SDC9_174499</name>
</gene>
<comment type="caution">
    <text evidence="1">The sequence shown here is derived from an EMBL/GenBank/DDBJ whole genome shotgun (WGS) entry which is preliminary data.</text>
</comment>
<dbReference type="EMBL" id="VSSQ01076837">
    <property type="protein sequence ID" value="MPN27072.1"/>
    <property type="molecule type" value="Genomic_DNA"/>
</dbReference>
<protein>
    <submittedName>
        <fullName evidence="1">Uncharacterized protein</fullName>
    </submittedName>
</protein>
<name>A0A645GMH9_9ZZZZ</name>
<reference evidence="1" key="1">
    <citation type="submission" date="2019-08" db="EMBL/GenBank/DDBJ databases">
        <authorList>
            <person name="Kucharzyk K."/>
            <person name="Murdoch R.W."/>
            <person name="Higgins S."/>
            <person name="Loffler F."/>
        </authorList>
    </citation>
    <scope>NUCLEOTIDE SEQUENCE</scope>
</reference>
<organism evidence="1">
    <name type="scientific">bioreactor metagenome</name>
    <dbReference type="NCBI Taxonomy" id="1076179"/>
    <lineage>
        <taxon>unclassified sequences</taxon>
        <taxon>metagenomes</taxon>
        <taxon>ecological metagenomes</taxon>
    </lineage>
</organism>
<sequence>MNGRRYQQADLFAVGGGGNGICRFIDEGVGGHGFFAGDGLPRFEAVDIEQAADHALHAFR</sequence>
<dbReference type="AlphaFoldDB" id="A0A645GMH9"/>
<proteinExistence type="predicted"/>
<accession>A0A645GMH9</accession>